<accession>A0A498HN61</accession>
<sequence length="201" mass="22363">MSLKSYASLVGSLMYANICTRPDLAFIVGLLGRFQSNLDGYKESIKRTKSFMLVYGRENGLEVVSYTNSDVTGDLDERKSIVGYVFMFNGEFVACLEGIKQAVWLKNFISDVFSKNNKRTSTSRLVDVKFFKVRENVRQGAIIVEHLTTNLMIVDHLTKALLNGIFKTHVTRIGVLEAFEKKEKGCESAAMASSSSNMSAG</sequence>
<comment type="caution">
    <text evidence="1">The sequence shown here is derived from an EMBL/GenBank/DDBJ whole genome shotgun (WGS) entry which is preliminary data.</text>
</comment>
<reference evidence="1 2" key="1">
    <citation type="submission" date="2018-10" db="EMBL/GenBank/DDBJ databases">
        <title>A high-quality apple genome assembly.</title>
        <authorList>
            <person name="Hu J."/>
        </authorList>
    </citation>
    <scope>NUCLEOTIDE SEQUENCE [LARGE SCALE GENOMIC DNA]</scope>
    <source>
        <strain evidence="2">cv. HFTH1</strain>
        <tissue evidence="1">Young leaf</tissue>
    </source>
</reference>
<protein>
    <recommendedName>
        <fullName evidence="3">Reverse transcriptase Ty1/copia-type domain-containing protein</fullName>
    </recommendedName>
</protein>
<dbReference type="PANTHER" id="PTHR11439:SF467">
    <property type="entry name" value="INTEGRASE CATALYTIC DOMAIN-CONTAINING PROTEIN"/>
    <property type="match status" value="1"/>
</dbReference>
<keyword evidence="2" id="KW-1185">Reference proteome</keyword>
<evidence type="ECO:0000313" key="1">
    <source>
        <dbReference type="EMBL" id="RXH71332.1"/>
    </source>
</evidence>
<proteinExistence type="predicted"/>
<evidence type="ECO:0000313" key="2">
    <source>
        <dbReference type="Proteomes" id="UP000290289"/>
    </source>
</evidence>
<dbReference type="EMBL" id="RDQH01000342">
    <property type="protein sequence ID" value="RXH71332.1"/>
    <property type="molecule type" value="Genomic_DNA"/>
</dbReference>
<name>A0A498HN61_MALDO</name>
<gene>
    <name evidence="1" type="ORF">DVH24_018687</name>
</gene>
<evidence type="ECO:0008006" key="3">
    <source>
        <dbReference type="Google" id="ProtNLM"/>
    </source>
</evidence>
<dbReference type="CDD" id="cd09272">
    <property type="entry name" value="RNase_HI_RT_Ty1"/>
    <property type="match status" value="1"/>
</dbReference>
<dbReference type="Proteomes" id="UP000290289">
    <property type="component" value="Chromosome 16"/>
</dbReference>
<dbReference type="AlphaFoldDB" id="A0A498HN61"/>
<dbReference type="STRING" id="3750.A0A498HN61"/>
<organism evidence="1 2">
    <name type="scientific">Malus domestica</name>
    <name type="common">Apple</name>
    <name type="synonym">Pyrus malus</name>
    <dbReference type="NCBI Taxonomy" id="3750"/>
    <lineage>
        <taxon>Eukaryota</taxon>
        <taxon>Viridiplantae</taxon>
        <taxon>Streptophyta</taxon>
        <taxon>Embryophyta</taxon>
        <taxon>Tracheophyta</taxon>
        <taxon>Spermatophyta</taxon>
        <taxon>Magnoliopsida</taxon>
        <taxon>eudicotyledons</taxon>
        <taxon>Gunneridae</taxon>
        <taxon>Pentapetalae</taxon>
        <taxon>rosids</taxon>
        <taxon>fabids</taxon>
        <taxon>Rosales</taxon>
        <taxon>Rosaceae</taxon>
        <taxon>Amygdaloideae</taxon>
        <taxon>Maleae</taxon>
        <taxon>Malus</taxon>
    </lineage>
</organism>
<dbReference type="PANTHER" id="PTHR11439">
    <property type="entry name" value="GAG-POL-RELATED RETROTRANSPOSON"/>
    <property type="match status" value="1"/>
</dbReference>